<sequence length="274" mass="29635">MPSFVLLPVGQLSPPSSPPLVGPLHVPATSCCPSRIVPARRLPVPIRARQPAAATSTEDYGHATTAWLGPATASRKWGLCCLHTPRKPKKKFEAPQEARARGNSAAAPHLPLPPSTTTPRSAPTLPLQFAVCVSERYSVVRTLPDLSIQVKVGRYEVLSMLNPPRLPTFLTLPYGSRSCPVNSPSTPTPTLIHTKPYLPCLGALFCTASTPFPFHPFRNFPLTSISFLSPQGGLSISSPSHPLLPFFDPSKPSLNPDVCHHNHSYNHQHQTPPT</sequence>
<evidence type="ECO:0000256" key="1">
    <source>
        <dbReference type="SAM" id="MobiDB-lite"/>
    </source>
</evidence>
<protein>
    <submittedName>
        <fullName evidence="2">Uncharacterized protein</fullName>
    </submittedName>
</protein>
<evidence type="ECO:0000313" key="3">
    <source>
        <dbReference type="Proteomes" id="UP001243989"/>
    </source>
</evidence>
<dbReference type="GeneID" id="85467474"/>
<name>A0AAJ0EIW3_9PEZI</name>
<organism evidence="2 3">
    <name type="scientific">Colletotrichum phormii</name>
    <dbReference type="NCBI Taxonomy" id="359342"/>
    <lineage>
        <taxon>Eukaryota</taxon>
        <taxon>Fungi</taxon>
        <taxon>Dikarya</taxon>
        <taxon>Ascomycota</taxon>
        <taxon>Pezizomycotina</taxon>
        <taxon>Sordariomycetes</taxon>
        <taxon>Hypocreomycetidae</taxon>
        <taxon>Glomerellales</taxon>
        <taxon>Glomerellaceae</taxon>
        <taxon>Colletotrichum</taxon>
        <taxon>Colletotrichum acutatum species complex</taxon>
    </lineage>
</organism>
<proteinExistence type="predicted"/>
<gene>
    <name evidence="2" type="ORF">BDP81DRAFT_206503</name>
</gene>
<dbReference type="Proteomes" id="UP001243989">
    <property type="component" value="Unassembled WGS sequence"/>
</dbReference>
<feature type="compositionally biased region" description="Basic and acidic residues" evidence="1">
    <location>
        <begin position="91"/>
        <end position="100"/>
    </location>
</feature>
<reference evidence="2" key="1">
    <citation type="submission" date="2021-06" db="EMBL/GenBank/DDBJ databases">
        <title>Comparative genomics, transcriptomics and evolutionary studies reveal genomic signatures of adaptation to plant cell wall in hemibiotrophic fungi.</title>
        <authorList>
            <consortium name="DOE Joint Genome Institute"/>
            <person name="Baroncelli R."/>
            <person name="Diaz J.F."/>
            <person name="Benocci T."/>
            <person name="Peng M."/>
            <person name="Battaglia E."/>
            <person name="Haridas S."/>
            <person name="Andreopoulos W."/>
            <person name="Labutti K."/>
            <person name="Pangilinan J."/>
            <person name="Floch G.L."/>
            <person name="Makela M.R."/>
            <person name="Henrissat B."/>
            <person name="Grigoriev I.V."/>
            <person name="Crouch J.A."/>
            <person name="De Vries R.P."/>
            <person name="Sukno S.A."/>
            <person name="Thon M.R."/>
        </authorList>
    </citation>
    <scope>NUCLEOTIDE SEQUENCE</scope>
    <source>
        <strain evidence="2">CBS 102054</strain>
    </source>
</reference>
<evidence type="ECO:0000313" key="2">
    <source>
        <dbReference type="EMBL" id="KAK1638335.1"/>
    </source>
</evidence>
<dbReference type="RefSeq" id="XP_060446942.1">
    <property type="nucleotide sequence ID" value="XM_060582612.1"/>
</dbReference>
<feature type="region of interest" description="Disordered" evidence="1">
    <location>
        <begin position="88"/>
        <end position="120"/>
    </location>
</feature>
<dbReference type="AlphaFoldDB" id="A0AAJ0EIW3"/>
<dbReference type="EMBL" id="JAHMHQ010000007">
    <property type="protein sequence ID" value="KAK1638335.1"/>
    <property type="molecule type" value="Genomic_DNA"/>
</dbReference>
<accession>A0AAJ0EIW3</accession>
<comment type="caution">
    <text evidence="2">The sequence shown here is derived from an EMBL/GenBank/DDBJ whole genome shotgun (WGS) entry which is preliminary data.</text>
</comment>
<keyword evidence="3" id="KW-1185">Reference proteome</keyword>